<evidence type="ECO:0000313" key="3">
    <source>
        <dbReference type="Proteomes" id="UP000053279"/>
    </source>
</evidence>
<keyword evidence="1" id="KW-0472">Membrane</keyword>
<keyword evidence="1" id="KW-1133">Transmembrane helix</keyword>
<evidence type="ECO:0000256" key="1">
    <source>
        <dbReference type="SAM" id="Phobius"/>
    </source>
</evidence>
<protein>
    <submittedName>
        <fullName evidence="2">Uncharacterized protein</fullName>
    </submittedName>
</protein>
<reference evidence="2 3" key="1">
    <citation type="submission" date="2013-02" db="EMBL/GenBank/DDBJ databases">
        <title>Insights into archaeal evolution and symbiosis from the genomes of a Nanoarchaeon and its crenarchaeal host from Yellowstone National Park.</title>
        <authorList>
            <person name="Podar M."/>
            <person name="Makarova K.S."/>
            <person name="Graham D.E."/>
            <person name="Wolf Y.I."/>
            <person name="Koonin E.V."/>
            <person name="Reysenbach A.-L."/>
        </authorList>
    </citation>
    <scope>NUCLEOTIDE SEQUENCE [LARGE SCALE GENOMIC DNA]</scope>
</reference>
<dbReference type="AlphaFoldDB" id="R1E5N1"/>
<evidence type="ECO:0000313" key="2">
    <source>
        <dbReference type="EMBL" id="EOD42707.1"/>
    </source>
</evidence>
<sequence length="160" mass="18326">MKIQIGFFLSFIAAVIIVIVLLFIFLFNIFSYGNPTLNNIASLNAVGIEYKSANGFLDSLIYFDNVTVPVIDIYAGFYNNTALDNYIINELANEELYYLNNSTTILSFYFNNNTIIGVCPNKEYINYDVYLNGESYTFYVCPPTVLYNFYVNYSSYITQS</sequence>
<dbReference type="EMBL" id="APJZ01000001">
    <property type="protein sequence ID" value="EOD42707.1"/>
    <property type="molecule type" value="Genomic_DNA"/>
</dbReference>
<proteinExistence type="predicted"/>
<dbReference type="Proteomes" id="UP000053279">
    <property type="component" value="Unassembled WGS sequence"/>
</dbReference>
<name>R1E5N1_NANST</name>
<keyword evidence="3" id="KW-1185">Reference proteome</keyword>
<organism evidence="2 3">
    <name type="scientific">Nanobsidianus stetteri</name>
    <dbReference type="NCBI Taxonomy" id="1294122"/>
    <lineage>
        <taxon>Archaea</taxon>
        <taxon>Nanobdellota</taxon>
        <taxon>Candidatus Nanoarchaeia</taxon>
        <taxon>Nanoarchaeales</taxon>
        <taxon>Nanopusillaceae</taxon>
        <taxon>Candidatus Nanobsidianus</taxon>
    </lineage>
</organism>
<feature type="transmembrane region" description="Helical" evidence="1">
    <location>
        <begin position="7"/>
        <end position="30"/>
    </location>
</feature>
<comment type="caution">
    <text evidence="2">The sequence shown here is derived from an EMBL/GenBank/DDBJ whole genome shotgun (WGS) entry which is preliminary data.</text>
</comment>
<keyword evidence="1" id="KW-0812">Transmembrane</keyword>
<gene>
    <name evidence="2" type="ORF">Nst1_046</name>
</gene>
<accession>R1E5N1</accession>